<dbReference type="Proteomes" id="UP000680132">
    <property type="component" value="Unassembled WGS sequence"/>
</dbReference>
<evidence type="ECO:0000313" key="1">
    <source>
        <dbReference type="EMBL" id="MBO3663739.1"/>
    </source>
</evidence>
<name>A0A939QIV7_9MICO</name>
<reference evidence="1" key="1">
    <citation type="submission" date="2021-03" db="EMBL/GenBank/DDBJ databases">
        <title>Microbacterium sp. nov., a novel actinobacterium isolated from cow dung.</title>
        <authorList>
            <person name="Zhang L."/>
        </authorList>
    </citation>
    <scope>NUCLEOTIDE SEQUENCE</scope>
    <source>
        <strain evidence="1">NEAU-LLB</strain>
    </source>
</reference>
<dbReference type="RefSeq" id="WP_208503126.1">
    <property type="nucleotide sequence ID" value="NZ_JAGFOA010000003.1"/>
</dbReference>
<sequence>MTQQTHSFPLKSLGLSRSDAHDLFGKDRPRDRVLAHCWNGVPVYHGLIIDSKYHKTTGMLEVIHNDVRELAAARWLYGIGGYFPALRFHWTGLSWRGMASRVARIIFTDPISAAWPLPVTIPADEAGSEEMDIWAWQFRSGESLLKEIEEMPDGPDLDFHPRVTGTQFGWDLRIGAPTLSGPTFEVPMHAPESPLTDVVVHTIGEKYTGVFGIGEGEERDLKVGGAAASVSAGLARDTKLTVKSGNKSVIDNRSSAYLNSRLTTTDQWSFNVKTTAVDPDGGIDPAQLRLGSIIRVEERDDVWIDDGWTEHRVLGFSGSLDDPHTIKLTLETI</sequence>
<dbReference type="AlphaFoldDB" id="A0A939QIV7"/>
<gene>
    <name evidence="1" type="ORF">J5V96_09445</name>
</gene>
<comment type="caution">
    <text evidence="1">The sequence shown here is derived from an EMBL/GenBank/DDBJ whole genome shotgun (WGS) entry which is preliminary data.</text>
</comment>
<organism evidence="1 2">
    <name type="scientific">Microbacterium stercoris</name>
    <dbReference type="NCBI Taxonomy" id="2820289"/>
    <lineage>
        <taxon>Bacteria</taxon>
        <taxon>Bacillati</taxon>
        <taxon>Actinomycetota</taxon>
        <taxon>Actinomycetes</taxon>
        <taxon>Micrococcales</taxon>
        <taxon>Microbacteriaceae</taxon>
        <taxon>Microbacterium</taxon>
    </lineage>
</organism>
<evidence type="ECO:0000313" key="2">
    <source>
        <dbReference type="Proteomes" id="UP000680132"/>
    </source>
</evidence>
<accession>A0A939QIV7</accession>
<protein>
    <submittedName>
        <fullName evidence="1">Uncharacterized protein</fullName>
    </submittedName>
</protein>
<proteinExistence type="predicted"/>
<dbReference type="EMBL" id="JAGFOA010000003">
    <property type="protein sequence ID" value="MBO3663739.1"/>
    <property type="molecule type" value="Genomic_DNA"/>
</dbReference>
<keyword evidence="2" id="KW-1185">Reference proteome</keyword>